<evidence type="ECO:0000256" key="3">
    <source>
        <dbReference type="ARBA" id="ARBA00022679"/>
    </source>
</evidence>
<dbReference type="AlphaFoldDB" id="A0A399R4I8"/>
<dbReference type="Proteomes" id="UP000265431">
    <property type="component" value="Unassembled WGS sequence"/>
</dbReference>
<evidence type="ECO:0000259" key="10">
    <source>
        <dbReference type="Pfam" id="PF07730"/>
    </source>
</evidence>
<dbReference type="GO" id="GO:0000155">
    <property type="term" value="F:phosphorelay sensor kinase activity"/>
    <property type="evidence" value="ECO:0007669"/>
    <property type="project" value="InterPro"/>
</dbReference>
<dbReference type="Pfam" id="PF07730">
    <property type="entry name" value="HisKA_3"/>
    <property type="match status" value="1"/>
</dbReference>
<keyword evidence="7" id="KW-0902">Two-component regulatory system</keyword>
<comment type="caution">
    <text evidence="11">The sequence shown here is derived from an EMBL/GenBank/DDBJ whole genome shotgun (WGS) entry which is preliminary data.</text>
</comment>
<keyword evidence="5 11" id="KW-0418">Kinase</keyword>
<dbReference type="GO" id="GO:0046983">
    <property type="term" value="F:protein dimerization activity"/>
    <property type="evidence" value="ECO:0007669"/>
    <property type="project" value="InterPro"/>
</dbReference>
<dbReference type="PANTHER" id="PTHR24421:SF37">
    <property type="entry name" value="SENSOR HISTIDINE KINASE NARS"/>
    <property type="match status" value="1"/>
</dbReference>
<dbReference type="EMBL" id="QWGB01000005">
    <property type="protein sequence ID" value="RIJ24612.1"/>
    <property type="molecule type" value="Genomic_DNA"/>
</dbReference>
<feature type="domain" description="Signal transduction histidine kinase subgroup 3 dimerisation and phosphoacceptor" evidence="10">
    <location>
        <begin position="150"/>
        <end position="213"/>
    </location>
</feature>
<evidence type="ECO:0000259" key="9">
    <source>
        <dbReference type="Pfam" id="PF02518"/>
    </source>
</evidence>
<evidence type="ECO:0000256" key="1">
    <source>
        <dbReference type="ARBA" id="ARBA00004651"/>
    </source>
</evidence>
<organism evidence="11 12">
    <name type="scientific">Henriciella barbarensis</name>
    <dbReference type="NCBI Taxonomy" id="86342"/>
    <lineage>
        <taxon>Bacteria</taxon>
        <taxon>Pseudomonadati</taxon>
        <taxon>Pseudomonadota</taxon>
        <taxon>Alphaproteobacteria</taxon>
        <taxon>Hyphomonadales</taxon>
        <taxon>Hyphomonadaceae</taxon>
        <taxon>Henriciella</taxon>
    </lineage>
</organism>
<dbReference type="CDD" id="cd16917">
    <property type="entry name" value="HATPase_UhpB-NarQ-NarX-like"/>
    <property type="match status" value="1"/>
</dbReference>
<keyword evidence="2" id="KW-1003">Cell membrane</keyword>
<keyword evidence="8" id="KW-0472">Membrane</keyword>
<dbReference type="InterPro" id="IPR011712">
    <property type="entry name" value="Sig_transdc_His_kin_sub3_dim/P"/>
</dbReference>
<dbReference type="SUPFAM" id="SSF55874">
    <property type="entry name" value="ATPase domain of HSP90 chaperone/DNA topoisomerase II/histidine kinase"/>
    <property type="match status" value="1"/>
</dbReference>
<evidence type="ECO:0000256" key="8">
    <source>
        <dbReference type="ARBA" id="ARBA00023136"/>
    </source>
</evidence>
<dbReference type="GO" id="GO:0005886">
    <property type="term" value="C:plasma membrane"/>
    <property type="evidence" value="ECO:0007669"/>
    <property type="project" value="UniProtKB-SubCell"/>
</dbReference>
<dbReference type="Gene3D" id="1.20.5.1930">
    <property type="match status" value="1"/>
</dbReference>
<dbReference type="Pfam" id="PF02518">
    <property type="entry name" value="HATPase_c"/>
    <property type="match status" value="1"/>
</dbReference>
<evidence type="ECO:0000256" key="4">
    <source>
        <dbReference type="ARBA" id="ARBA00022692"/>
    </source>
</evidence>
<keyword evidence="6" id="KW-1133">Transmembrane helix</keyword>
<name>A0A399R4I8_9PROT</name>
<feature type="domain" description="Histidine kinase/HSP90-like ATPase" evidence="9">
    <location>
        <begin position="252"/>
        <end position="345"/>
    </location>
</feature>
<dbReference type="Gene3D" id="3.30.565.10">
    <property type="entry name" value="Histidine kinase-like ATPase, C-terminal domain"/>
    <property type="match status" value="1"/>
</dbReference>
<keyword evidence="3" id="KW-0808">Transferase</keyword>
<accession>A0A399R4I8</accession>
<keyword evidence="4" id="KW-0812">Transmembrane</keyword>
<reference evidence="11 12" key="1">
    <citation type="submission" date="2018-08" db="EMBL/GenBank/DDBJ databases">
        <title>Henriciella mobilis sp. nov., isolated from seawater.</title>
        <authorList>
            <person name="Cheng H."/>
            <person name="Wu Y.-H."/>
            <person name="Xu X.-W."/>
            <person name="Guo L.-L."/>
        </authorList>
    </citation>
    <scope>NUCLEOTIDE SEQUENCE [LARGE SCALE GENOMIC DNA]</scope>
    <source>
        <strain evidence="11 12">CCUG66934</strain>
    </source>
</reference>
<comment type="subcellular location">
    <subcellularLocation>
        <location evidence="1">Cell membrane</location>
        <topology evidence="1">Multi-pass membrane protein</topology>
    </subcellularLocation>
</comment>
<dbReference type="Gene3D" id="3.30.450.40">
    <property type="match status" value="2"/>
</dbReference>
<dbReference type="InterPro" id="IPR050482">
    <property type="entry name" value="Sensor_HK_TwoCompSys"/>
</dbReference>
<dbReference type="InterPro" id="IPR029016">
    <property type="entry name" value="GAF-like_dom_sf"/>
</dbReference>
<dbReference type="PANTHER" id="PTHR24421">
    <property type="entry name" value="NITRATE/NITRITE SENSOR PROTEIN NARX-RELATED"/>
    <property type="match status" value="1"/>
</dbReference>
<dbReference type="InterPro" id="IPR036890">
    <property type="entry name" value="HATPase_C_sf"/>
</dbReference>
<keyword evidence="12" id="KW-1185">Reference proteome</keyword>
<dbReference type="InterPro" id="IPR003594">
    <property type="entry name" value="HATPase_dom"/>
</dbReference>
<evidence type="ECO:0000313" key="12">
    <source>
        <dbReference type="Proteomes" id="UP000265431"/>
    </source>
</evidence>
<sequence>MAELRDLYRSAEARAARLRLLVEASRDLSTAEDNTLSDILQQSAMRAAHFAGSREGVVSIDAETAGIPLIAPGTTDQRVGTLHLSELGSLETLADEEDRQALFLLCQLMASSIQRVAKQQENDFLLQTVQERERRLEHVIGNLFSAQEEERRRVSRDLHDSVAQTAGALFRRLEAVPTDEAISVEERDQLISMSQGLIRELRAVIAGLRPTALDDLGLASALKVMSDQMRTEGFDIFVDVKQDVDWPSGLSTAYYRIAQEALANVRKHAGGPCQVDILLKAEPGAGRWTMAIRDHGVGLRKDEASAQLPGEQVGIEMMKERMLAIGGSLTVSDMHGGGVQVRAEIEGIR</sequence>
<evidence type="ECO:0000313" key="11">
    <source>
        <dbReference type="EMBL" id="RIJ24612.1"/>
    </source>
</evidence>
<evidence type="ECO:0000256" key="5">
    <source>
        <dbReference type="ARBA" id="ARBA00022777"/>
    </source>
</evidence>
<evidence type="ECO:0000256" key="2">
    <source>
        <dbReference type="ARBA" id="ARBA00022475"/>
    </source>
</evidence>
<proteinExistence type="predicted"/>
<evidence type="ECO:0000256" key="7">
    <source>
        <dbReference type="ARBA" id="ARBA00023012"/>
    </source>
</evidence>
<protein>
    <submittedName>
        <fullName evidence="11">Histidine kinase</fullName>
    </submittedName>
</protein>
<gene>
    <name evidence="11" type="ORF">D1224_10415</name>
</gene>
<evidence type="ECO:0000256" key="6">
    <source>
        <dbReference type="ARBA" id="ARBA00022989"/>
    </source>
</evidence>